<evidence type="ECO:0000256" key="1">
    <source>
        <dbReference type="SAM" id="Phobius"/>
    </source>
</evidence>
<keyword evidence="1" id="KW-1133">Transmembrane helix</keyword>
<evidence type="ECO:0000313" key="2">
    <source>
        <dbReference type="EMBL" id="TDS77513.1"/>
    </source>
</evidence>
<name>A0A4R7FM71_9MICO</name>
<accession>A0A4R7FM71</accession>
<keyword evidence="1" id="KW-0472">Membrane</keyword>
<feature type="transmembrane region" description="Helical" evidence="1">
    <location>
        <begin position="200"/>
        <end position="222"/>
    </location>
</feature>
<dbReference type="EMBL" id="SOAM01000002">
    <property type="protein sequence ID" value="TDS77513.1"/>
    <property type="molecule type" value="Genomic_DNA"/>
</dbReference>
<dbReference type="InterPro" id="IPR016566">
    <property type="entry name" value="UCP010219"/>
</dbReference>
<proteinExistence type="predicted"/>
<feature type="transmembrane region" description="Helical" evidence="1">
    <location>
        <begin position="120"/>
        <end position="140"/>
    </location>
</feature>
<feature type="transmembrane region" description="Helical" evidence="1">
    <location>
        <begin position="167"/>
        <end position="185"/>
    </location>
</feature>
<feature type="transmembrane region" description="Helical" evidence="1">
    <location>
        <begin position="67"/>
        <end position="88"/>
    </location>
</feature>
<dbReference type="RefSeq" id="WP_133766576.1">
    <property type="nucleotide sequence ID" value="NZ_BAAARP010000004.1"/>
</dbReference>
<reference evidence="2 3" key="1">
    <citation type="submission" date="2019-03" db="EMBL/GenBank/DDBJ databases">
        <title>Genomic Encyclopedia of Archaeal and Bacterial Type Strains, Phase II (KMG-II): from individual species to whole genera.</title>
        <authorList>
            <person name="Goeker M."/>
        </authorList>
    </citation>
    <scope>NUCLEOTIDE SEQUENCE [LARGE SCALE GENOMIC DNA]</scope>
    <source>
        <strain evidence="2 3">DSM 24782</strain>
    </source>
</reference>
<keyword evidence="1" id="KW-0812">Transmembrane</keyword>
<keyword evidence="3" id="KW-1185">Reference proteome</keyword>
<dbReference type="AlphaFoldDB" id="A0A4R7FM71"/>
<sequence>MTDGGGEDPRTGLARAADDRPLTARGVLDAVGGPLGIVESVLPPLVFVVYYQVVAIAQAPAPVERPALIPIVAAPLVLSAVFAAYRLIRRQKPGGAISGAALVAVSAVLVLVTGDANTNFLPGFFINGAYGLAFLVSVLIRRPLVGVVTGLLTSDTGWGSDPRRRRAASWLSLLWVALFAIRLAVEVPLYLAGDRVVELGIARIVLGLPLYSIVLVVTVLVVQALRRRPEGPVAAPAA</sequence>
<dbReference type="Pfam" id="PF11361">
    <property type="entry name" value="DUF3159"/>
    <property type="match status" value="1"/>
</dbReference>
<gene>
    <name evidence="2" type="ORF">CLV52_2465</name>
</gene>
<protein>
    <submittedName>
        <fullName evidence="2">Uncharacterized protein DUF3159</fullName>
    </submittedName>
</protein>
<evidence type="ECO:0000313" key="3">
    <source>
        <dbReference type="Proteomes" id="UP000295344"/>
    </source>
</evidence>
<organism evidence="2 3">
    <name type="scientific">Amnibacterium kyonggiense</name>
    <dbReference type="NCBI Taxonomy" id="595671"/>
    <lineage>
        <taxon>Bacteria</taxon>
        <taxon>Bacillati</taxon>
        <taxon>Actinomycetota</taxon>
        <taxon>Actinomycetes</taxon>
        <taxon>Micrococcales</taxon>
        <taxon>Microbacteriaceae</taxon>
        <taxon>Amnibacterium</taxon>
    </lineage>
</organism>
<dbReference type="Proteomes" id="UP000295344">
    <property type="component" value="Unassembled WGS sequence"/>
</dbReference>
<comment type="caution">
    <text evidence="2">The sequence shown here is derived from an EMBL/GenBank/DDBJ whole genome shotgun (WGS) entry which is preliminary data.</text>
</comment>
<feature type="transmembrane region" description="Helical" evidence="1">
    <location>
        <begin position="95"/>
        <end position="114"/>
    </location>
</feature>
<dbReference type="OrthoDB" id="5244221at2"/>